<dbReference type="GO" id="GO:0032511">
    <property type="term" value="P:late endosome to vacuole transport via multivesicular body sorting pathway"/>
    <property type="evidence" value="ECO:0000318"/>
    <property type="project" value="GO_Central"/>
</dbReference>
<dbReference type="PANTHER" id="PTHR12947">
    <property type="entry name" value="AMSH-LIKE PROTEASE"/>
    <property type="match status" value="1"/>
</dbReference>
<evidence type="ECO:0000313" key="3">
    <source>
        <dbReference type="Proteomes" id="UP000036987"/>
    </source>
</evidence>
<dbReference type="Pfam" id="PF01398">
    <property type="entry name" value="JAB"/>
    <property type="match status" value="1"/>
</dbReference>
<keyword evidence="3" id="KW-1185">Reference proteome</keyword>
<reference evidence="3" key="1">
    <citation type="journal article" date="2016" name="Nature">
        <title>The genome of the seagrass Zostera marina reveals angiosperm adaptation to the sea.</title>
        <authorList>
            <person name="Olsen J.L."/>
            <person name="Rouze P."/>
            <person name="Verhelst B."/>
            <person name="Lin Y.-C."/>
            <person name="Bayer T."/>
            <person name="Collen J."/>
            <person name="Dattolo E."/>
            <person name="De Paoli E."/>
            <person name="Dittami S."/>
            <person name="Maumus F."/>
            <person name="Michel G."/>
            <person name="Kersting A."/>
            <person name="Lauritano C."/>
            <person name="Lohaus R."/>
            <person name="Toepel M."/>
            <person name="Tonon T."/>
            <person name="Vanneste K."/>
            <person name="Amirebrahimi M."/>
            <person name="Brakel J."/>
            <person name="Bostroem C."/>
            <person name="Chovatia M."/>
            <person name="Grimwood J."/>
            <person name="Jenkins J.W."/>
            <person name="Jueterbock A."/>
            <person name="Mraz A."/>
            <person name="Stam W.T."/>
            <person name="Tice H."/>
            <person name="Bornberg-Bauer E."/>
            <person name="Green P.J."/>
            <person name="Pearson G.A."/>
            <person name="Procaccini G."/>
            <person name="Duarte C.M."/>
            <person name="Schmutz J."/>
            <person name="Reusch T.B.H."/>
            <person name="Van de Peer Y."/>
        </authorList>
    </citation>
    <scope>NUCLEOTIDE SEQUENCE [LARGE SCALE GENOMIC DNA]</scope>
    <source>
        <strain evidence="3">cv. Finnish</strain>
    </source>
</reference>
<protein>
    <submittedName>
        <fullName evidence="2">STAM-binding protein</fullName>
    </submittedName>
</protein>
<dbReference type="GO" id="GO:0016020">
    <property type="term" value="C:membrane"/>
    <property type="evidence" value="ECO:0000318"/>
    <property type="project" value="GO_Central"/>
</dbReference>
<evidence type="ECO:0000313" key="2">
    <source>
        <dbReference type="EMBL" id="KMZ71662.1"/>
    </source>
</evidence>
<evidence type="ECO:0000259" key="1">
    <source>
        <dbReference type="PROSITE" id="PS50249"/>
    </source>
</evidence>
<dbReference type="GO" id="GO:0101005">
    <property type="term" value="F:deubiquitinase activity"/>
    <property type="evidence" value="ECO:0000318"/>
    <property type="project" value="GO_Central"/>
</dbReference>
<dbReference type="PANTHER" id="PTHR12947:SF13">
    <property type="entry name" value="FI19924P1"/>
    <property type="match status" value="1"/>
</dbReference>
<dbReference type="SUPFAM" id="SSF102712">
    <property type="entry name" value="JAB1/MPN domain"/>
    <property type="match status" value="1"/>
</dbReference>
<dbReference type="GO" id="GO:0008237">
    <property type="term" value="F:metallopeptidase activity"/>
    <property type="evidence" value="ECO:0007669"/>
    <property type="project" value="InterPro"/>
</dbReference>
<proteinExistence type="predicted"/>
<feature type="domain" description="MPN" evidence="1">
    <location>
        <begin position="117"/>
        <end position="246"/>
    </location>
</feature>
<dbReference type="GO" id="GO:0005768">
    <property type="term" value="C:endosome"/>
    <property type="evidence" value="ECO:0000318"/>
    <property type="project" value="GO_Central"/>
</dbReference>
<gene>
    <name evidence="2" type="ORF">ZOSMA_178G00510</name>
</gene>
<dbReference type="InterPro" id="IPR000555">
    <property type="entry name" value="JAMM/MPN+_dom"/>
</dbReference>
<dbReference type="STRING" id="29655.A0A0K9PTV6"/>
<dbReference type="PROSITE" id="PS50249">
    <property type="entry name" value="MPN"/>
    <property type="match status" value="1"/>
</dbReference>
<dbReference type="OrthoDB" id="3640at2759"/>
<dbReference type="Gene3D" id="3.40.140.10">
    <property type="entry name" value="Cytidine Deaminase, domain 2"/>
    <property type="match status" value="1"/>
</dbReference>
<dbReference type="InterPro" id="IPR037518">
    <property type="entry name" value="MPN"/>
</dbReference>
<dbReference type="EMBL" id="LFYR01000667">
    <property type="protein sequence ID" value="KMZ71662.1"/>
    <property type="molecule type" value="Genomic_DNA"/>
</dbReference>
<dbReference type="SMART" id="SM00232">
    <property type="entry name" value="JAB_MPN"/>
    <property type="match status" value="1"/>
</dbReference>
<dbReference type="Proteomes" id="UP000036987">
    <property type="component" value="Unassembled WGS sequence"/>
</dbReference>
<name>A0A0K9PTV6_ZOSMR</name>
<accession>A0A0K9PTV6</accession>
<organism evidence="2 3">
    <name type="scientific">Zostera marina</name>
    <name type="common">Eelgrass</name>
    <dbReference type="NCBI Taxonomy" id="29655"/>
    <lineage>
        <taxon>Eukaryota</taxon>
        <taxon>Viridiplantae</taxon>
        <taxon>Streptophyta</taxon>
        <taxon>Embryophyta</taxon>
        <taxon>Tracheophyta</taxon>
        <taxon>Spermatophyta</taxon>
        <taxon>Magnoliopsida</taxon>
        <taxon>Liliopsida</taxon>
        <taxon>Zosteraceae</taxon>
        <taxon>Zostera</taxon>
    </lineage>
</organism>
<dbReference type="AlphaFoldDB" id="A0A0K9PTV6"/>
<sequence length="293" mass="33770">MGEDMTNSHILLDVITEGRKKTQSEWMEEILDVIAKTCKNIKKQDEDVMIDGGGMMRRLLSINKQIRFCVMREHSIRSMLKQYFWLFICGVVPEMEVEKCISSIPHPTITDLTLRKILVSPYLFKDFVDIAKPNLDLNLEIGAVLAGTLDIDGKYHITALLVPAQKCQSFSFEALNEDMLHIYCITHSLIHIGEIHTHPSQKCQLSSIDLHNHYWFQNELPEAISVVVAPNDSTRRFGVYRITNPKGMSVLRKCNKNQADFHFHETSSEPIYNDCSEYTIFDPNIRYSVVDFR</sequence>
<comment type="caution">
    <text evidence="2">The sequence shown here is derived from an EMBL/GenBank/DDBJ whole genome shotgun (WGS) entry which is preliminary data.</text>
</comment>